<evidence type="ECO:0000313" key="2">
    <source>
        <dbReference type="EMBL" id="AMY71323.1"/>
    </source>
</evidence>
<dbReference type="Proteomes" id="UP000076128">
    <property type="component" value="Chromosome"/>
</dbReference>
<gene>
    <name evidence="2" type="ORF">AKL17_4101</name>
</gene>
<dbReference type="RefSeq" id="WP_066816766.1">
    <property type="nucleotide sequence ID" value="NZ_CP012661.1"/>
</dbReference>
<proteinExistence type="predicted"/>
<protein>
    <submittedName>
        <fullName evidence="2">Uncharacterized protein</fullName>
    </submittedName>
</protein>
<evidence type="ECO:0000256" key="1">
    <source>
        <dbReference type="SAM" id="MobiDB-lite"/>
    </source>
</evidence>
<dbReference type="AlphaFoldDB" id="A0A161GMS5"/>
<dbReference type="EMBL" id="CP012661">
    <property type="protein sequence ID" value="AMY71323.1"/>
    <property type="molecule type" value="Genomic_DNA"/>
</dbReference>
<reference evidence="2 3" key="1">
    <citation type="submission" date="2015-09" db="EMBL/GenBank/DDBJ databases">
        <title>Complete genome sequence of Defluviimonas alba cai42t isolated from an oilfield in Xinjiang.</title>
        <authorList>
            <person name="Geng S."/>
            <person name="Pan X."/>
            <person name="Wu X."/>
        </authorList>
    </citation>
    <scope>NUCLEOTIDE SEQUENCE [LARGE SCALE GENOMIC DNA]</scope>
    <source>
        <strain evidence="3">cai42</strain>
    </source>
</reference>
<dbReference type="STRING" id="1335048.AKL17_4101"/>
<keyword evidence="3" id="KW-1185">Reference proteome</keyword>
<dbReference type="OrthoDB" id="7849653at2"/>
<sequence>MVARVITLLAILAITVVTTVTSGHAARMSMSSSHDHAAHLGEMMPSPDVAEAACEGERPCGPADAGMCEFVCAGLSAFLISPGADYEHAHGTAGHRVPQEASHVSRVPGLNERPPKLRLL</sequence>
<evidence type="ECO:0000313" key="3">
    <source>
        <dbReference type="Proteomes" id="UP000076128"/>
    </source>
</evidence>
<organism evidence="2 3">
    <name type="scientific">Frigidibacter mobilis</name>
    <dbReference type="NCBI Taxonomy" id="1335048"/>
    <lineage>
        <taxon>Bacteria</taxon>
        <taxon>Pseudomonadati</taxon>
        <taxon>Pseudomonadota</taxon>
        <taxon>Alphaproteobacteria</taxon>
        <taxon>Rhodobacterales</taxon>
        <taxon>Paracoccaceae</taxon>
        <taxon>Frigidibacter</taxon>
    </lineage>
</organism>
<dbReference type="PATRIC" id="fig|1335048.3.peg.4272"/>
<name>A0A161GMS5_9RHOB</name>
<dbReference type="KEGG" id="daa:AKL17_4101"/>
<feature type="region of interest" description="Disordered" evidence="1">
    <location>
        <begin position="89"/>
        <end position="120"/>
    </location>
</feature>
<accession>A0A161GMS5</accession>